<dbReference type="EMBL" id="CAJVPW010015924">
    <property type="protein sequence ID" value="CAG8665924.1"/>
    <property type="molecule type" value="Genomic_DNA"/>
</dbReference>
<feature type="non-terminal residue" evidence="1">
    <location>
        <position position="103"/>
    </location>
</feature>
<reference evidence="1" key="1">
    <citation type="submission" date="2021-06" db="EMBL/GenBank/DDBJ databases">
        <authorList>
            <person name="Kallberg Y."/>
            <person name="Tangrot J."/>
            <person name="Rosling A."/>
        </authorList>
    </citation>
    <scope>NUCLEOTIDE SEQUENCE</scope>
    <source>
        <strain evidence="1">28 12/20/2015</strain>
    </source>
</reference>
<comment type="caution">
    <text evidence="1">The sequence shown here is derived from an EMBL/GenBank/DDBJ whole genome shotgun (WGS) entry which is preliminary data.</text>
</comment>
<proteinExistence type="predicted"/>
<keyword evidence="2" id="KW-1185">Reference proteome</keyword>
<protein>
    <submittedName>
        <fullName evidence="1">3356_t:CDS:1</fullName>
    </submittedName>
</protein>
<evidence type="ECO:0000313" key="1">
    <source>
        <dbReference type="EMBL" id="CAG8665924.1"/>
    </source>
</evidence>
<dbReference type="Proteomes" id="UP000789366">
    <property type="component" value="Unassembled WGS sequence"/>
</dbReference>
<evidence type="ECO:0000313" key="2">
    <source>
        <dbReference type="Proteomes" id="UP000789366"/>
    </source>
</evidence>
<sequence>MLHDIEIKVTKFKQFFIDLMTTLKYKCLTNDKTKHLKIDSLNIKKDDNYDKIISASKNIQKCKFIRNEVAVKKIYMKDTILLKKIVKQVKIVKSLSECENIVE</sequence>
<accession>A0ACA9NND1</accession>
<gene>
    <name evidence="1" type="ORF">SPELUC_LOCUS9458</name>
</gene>
<organism evidence="1 2">
    <name type="scientific">Cetraspora pellucida</name>
    <dbReference type="NCBI Taxonomy" id="1433469"/>
    <lineage>
        <taxon>Eukaryota</taxon>
        <taxon>Fungi</taxon>
        <taxon>Fungi incertae sedis</taxon>
        <taxon>Mucoromycota</taxon>
        <taxon>Glomeromycotina</taxon>
        <taxon>Glomeromycetes</taxon>
        <taxon>Diversisporales</taxon>
        <taxon>Gigasporaceae</taxon>
        <taxon>Cetraspora</taxon>
    </lineage>
</organism>
<name>A0ACA9NND1_9GLOM</name>